<evidence type="ECO:0000256" key="4">
    <source>
        <dbReference type="ARBA" id="ARBA00023239"/>
    </source>
</evidence>
<evidence type="ECO:0000313" key="6">
    <source>
        <dbReference type="EMBL" id="AJD49152.1"/>
    </source>
</evidence>
<dbReference type="OrthoDB" id="9786619at2"/>
<dbReference type="AlphaFoldDB" id="A0A0B4XSA4"/>
<protein>
    <submittedName>
        <fullName evidence="6">Glutathione-dependent formaldehyde-activating protein</fullName>
    </submittedName>
</protein>
<dbReference type="RefSeq" id="WP_008734125.1">
    <property type="nucleotide sequence ID" value="NZ_CP004387.1"/>
</dbReference>
<accession>A0A0B4XSA4</accession>
<dbReference type="GO" id="GO:0046872">
    <property type="term" value="F:metal ion binding"/>
    <property type="evidence" value="ECO:0007669"/>
    <property type="project" value="UniProtKB-KW"/>
</dbReference>
<feature type="domain" description="CENP-V/GFA" evidence="5">
    <location>
        <begin position="6"/>
        <end position="122"/>
    </location>
</feature>
<proteinExistence type="inferred from homology"/>
<dbReference type="HOGENOM" id="CLU_055491_4_2_6"/>
<dbReference type="GO" id="GO:0016846">
    <property type="term" value="F:carbon-sulfur lyase activity"/>
    <property type="evidence" value="ECO:0007669"/>
    <property type="project" value="InterPro"/>
</dbReference>
<evidence type="ECO:0000256" key="2">
    <source>
        <dbReference type="ARBA" id="ARBA00022723"/>
    </source>
</evidence>
<comment type="similarity">
    <text evidence="1">Belongs to the Gfa family.</text>
</comment>
<dbReference type="Gene3D" id="3.90.1590.10">
    <property type="entry name" value="glutathione-dependent formaldehyde- activating enzyme (gfa)"/>
    <property type="match status" value="1"/>
</dbReference>
<dbReference type="PANTHER" id="PTHR33337:SF40">
    <property type="entry name" value="CENP-V_GFA DOMAIN-CONTAINING PROTEIN-RELATED"/>
    <property type="match status" value="1"/>
</dbReference>
<dbReference type="PANTHER" id="PTHR33337">
    <property type="entry name" value="GFA DOMAIN-CONTAINING PROTEIN"/>
    <property type="match status" value="1"/>
</dbReference>
<dbReference type="STRING" id="391936.S7S_13700"/>
<evidence type="ECO:0000256" key="1">
    <source>
        <dbReference type="ARBA" id="ARBA00005495"/>
    </source>
</evidence>
<evidence type="ECO:0000256" key="3">
    <source>
        <dbReference type="ARBA" id="ARBA00022833"/>
    </source>
</evidence>
<dbReference type="InterPro" id="IPR011057">
    <property type="entry name" value="Mss4-like_sf"/>
</dbReference>
<keyword evidence="4" id="KW-0456">Lyase</keyword>
<gene>
    <name evidence="6" type="ORF">S7S_13700</name>
</gene>
<organism evidence="6 7">
    <name type="scientific">Isoalcanivorax pacificus W11-5</name>
    <dbReference type="NCBI Taxonomy" id="391936"/>
    <lineage>
        <taxon>Bacteria</taxon>
        <taxon>Pseudomonadati</taxon>
        <taxon>Pseudomonadota</taxon>
        <taxon>Gammaproteobacteria</taxon>
        <taxon>Oceanospirillales</taxon>
        <taxon>Alcanivoracaceae</taxon>
        <taxon>Isoalcanivorax</taxon>
    </lineage>
</organism>
<evidence type="ECO:0000313" key="7">
    <source>
        <dbReference type="Proteomes" id="UP000006764"/>
    </source>
</evidence>
<dbReference type="KEGG" id="apac:S7S_13700"/>
<dbReference type="PROSITE" id="PS51891">
    <property type="entry name" value="CENP_V_GFA"/>
    <property type="match status" value="1"/>
</dbReference>
<keyword evidence="2" id="KW-0479">Metal-binding</keyword>
<reference evidence="6 7" key="1">
    <citation type="journal article" date="2012" name="J. Bacteriol.">
        <title>Genome sequence of an alkane-degrading bacterium, Alcanivorax pacificus type strain W11-5, isolated from deep sea sediment.</title>
        <authorList>
            <person name="Lai Q."/>
            <person name="Shao Z."/>
        </authorList>
    </citation>
    <scope>NUCLEOTIDE SEQUENCE [LARGE SCALE GENOMIC DNA]</scope>
    <source>
        <strain evidence="6 7">W11-5</strain>
    </source>
</reference>
<keyword evidence="3" id="KW-0862">Zinc</keyword>
<dbReference type="InterPro" id="IPR006913">
    <property type="entry name" value="CENP-V/GFA"/>
</dbReference>
<evidence type="ECO:0000259" key="5">
    <source>
        <dbReference type="PROSITE" id="PS51891"/>
    </source>
</evidence>
<dbReference type="SUPFAM" id="SSF51316">
    <property type="entry name" value="Mss4-like"/>
    <property type="match status" value="1"/>
</dbReference>
<name>A0A0B4XSA4_9GAMM</name>
<sequence length="142" mass="15664">MSDIRHTGSCLCGGVRYQVTGELPGIQLCHCGQCRRAQGTPFVTNMPIARSAFTLLSGEDLLQRYESSPGKTRVFCRHCGSPLYSERDNMPDVLRIRAGSLEGEVQAAPAVHIYTVDACNWWPIDDDLPRYPGSAHAPQTEQ</sequence>
<dbReference type="Pfam" id="PF04828">
    <property type="entry name" value="GFA"/>
    <property type="match status" value="1"/>
</dbReference>
<keyword evidence="7" id="KW-1185">Reference proteome</keyword>
<dbReference type="Proteomes" id="UP000006764">
    <property type="component" value="Chromosome"/>
</dbReference>
<dbReference type="EMBL" id="CP004387">
    <property type="protein sequence ID" value="AJD49152.1"/>
    <property type="molecule type" value="Genomic_DNA"/>
</dbReference>